<dbReference type="Proteomes" id="UP000886595">
    <property type="component" value="Unassembled WGS sequence"/>
</dbReference>
<feature type="region of interest" description="Disordered" evidence="5">
    <location>
        <begin position="502"/>
        <end position="523"/>
    </location>
</feature>
<dbReference type="Pfam" id="PF04873">
    <property type="entry name" value="EIN3_DNA-bd"/>
    <property type="match status" value="1"/>
</dbReference>
<feature type="region of interest" description="Disordered" evidence="5">
    <location>
        <begin position="63"/>
        <end position="83"/>
    </location>
</feature>
<evidence type="ECO:0000256" key="1">
    <source>
        <dbReference type="ARBA" id="ARBA00004123"/>
    </source>
</evidence>
<evidence type="ECO:0000313" key="7">
    <source>
        <dbReference type="EMBL" id="KAG2300018.1"/>
    </source>
</evidence>
<feature type="domain" description="Ethylene insensitive 3-like DNA-binding" evidence="6">
    <location>
        <begin position="45"/>
        <end position="287"/>
    </location>
</feature>
<keyword evidence="3" id="KW-0936">Ethylene signaling pathway</keyword>
<comment type="subcellular location">
    <subcellularLocation>
        <location evidence="1">Nucleus</location>
    </subcellularLocation>
</comment>
<keyword evidence="8" id="KW-1185">Reference proteome</keyword>
<name>A0A8X7S630_BRACI</name>
<organism evidence="7 8">
    <name type="scientific">Brassica carinata</name>
    <name type="common">Ethiopian mustard</name>
    <name type="synonym">Abyssinian cabbage</name>
    <dbReference type="NCBI Taxonomy" id="52824"/>
    <lineage>
        <taxon>Eukaryota</taxon>
        <taxon>Viridiplantae</taxon>
        <taxon>Streptophyta</taxon>
        <taxon>Embryophyta</taxon>
        <taxon>Tracheophyta</taxon>
        <taxon>Spermatophyta</taxon>
        <taxon>Magnoliopsida</taxon>
        <taxon>eudicotyledons</taxon>
        <taxon>Gunneridae</taxon>
        <taxon>Pentapetalae</taxon>
        <taxon>rosids</taxon>
        <taxon>malvids</taxon>
        <taxon>Brassicales</taxon>
        <taxon>Brassicaceae</taxon>
        <taxon>Brassiceae</taxon>
        <taxon>Brassica</taxon>
    </lineage>
</organism>
<evidence type="ECO:0000256" key="2">
    <source>
        <dbReference type="ARBA" id="ARBA00009416"/>
    </source>
</evidence>
<keyword evidence="4" id="KW-0539">Nucleus</keyword>
<dbReference type="PANTHER" id="PTHR33305:SF51">
    <property type="entry name" value="ETHYLENE INSENSITIVE 3-LIKE 2 PROTEIN"/>
    <property type="match status" value="1"/>
</dbReference>
<dbReference type="GO" id="GO:0009873">
    <property type="term" value="P:ethylene-activated signaling pathway"/>
    <property type="evidence" value="ECO:0007669"/>
    <property type="project" value="UniProtKB-KW"/>
</dbReference>
<sequence length="523" mass="59191">MYNNNTWMFPGLAPSALPRFPEGGVRSSSLNATWSDPTEEEMEIEELEKKIWKDKQRLKRLKEMSKNGLGKQPPPDDDDHSSKRMMYQAQDGILKYMSKAMERCKAQGFVYGIVFENGKTLTGSSDNLREWWKDKVRFDRNGPAAIQKHTTYGNDVGLEVWECTARKLLELQDTTLGALLSALMPHCKPPQRRYPLERGVPPPWWPTGEEDWWGDLSLPEGCRGLPPPYKKPHDLKKMWKVGVLIGVIRHMASDISRIPKLVARSRTLQEKMSSREGSLWLAALNGEKAIVGQSKEPFTEDNNSLVSGTGGEMDTTDLFPEPANYDVAERSVGSHHDPLNPHYPGVGNKRRFEGELGMSSLHSGTILTCENSPCPYSQPEMGFHDRVLRENHQLTCPYKPTTFYQPTNQPFGMHSGLAVPYPDYNRSYYGNEPESLVGMQQQQQVQSTPDLFNQTDNIYRPNAAERGGNNDYFSGHRFGLVDESSPSTSVMDHNHNGYAQTAGMGNNQQNHEEDLSLPWISWR</sequence>
<dbReference type="EMBL" id="JAAMPC010000008">
    <property type="protein sequence ID" value="KAG2300018.1"/>
    <property type="molecule type" value="Genomic_DNA"/>
</dbReference>
<dbReference type="InterPro" id="IPR047091">
    <property type="entry name" value="EIN3-like_DNA-bd"/>
</dbReference>
<dbReference type="GO" id="GO:0003677">
    <property type="term" value="F:DNA binding"/>
    <property type="evidence" value="ECO:0007669"/>
    <property type="project" value="TreeGrafter"/>
</dbReference>
<reference evidence="7 8" key="1">
    <citation type="submission" date="2020-02" db="EMBL/GenBank/DDBJ databases">
        <authorList>
            <person name="Ma Q."/>
            <person name="Huang Y."/>
            <person name="Song X."/>
            <person name="Pei D."/>
        </authorList>
    </citation>
    <scope>NUCLEOTIDE SEQUENCE [LARGE SCALE GENOMIC DNA]</scope>
    <source>
        <strain evidence="7">Sxm20200214</strain>
        <tissue evidence="7">Leaf</tissue>
    </source>
</reference>
<dbReference type="AlphaFoldDB" id="A0A8X7S630"/>
<evidence type="ECO:0000313" key="8">
    <source>
        <dbReference type="Proteomes" id="UP000886595"/>
    </source>
</evidence>
<dbReference type="OrthoDB" id="1107084at2759"/>
<dbReference type="GO" id="GO:0003700">
    <property type="term" value="F:DNA-binding transcription factor activity"/>
    <property type="evidence" value="ECO:0007669"/>
    <property type="project" value="InterPro"/>
</dbReference>
<dbReference type="SUPFAM" id="SSF116768">
    <property type="entry name" value="DNA-binding domain of EIN3-like"/>
    <property type="match status" value="1"/>
</dbReference>
<comment type="similarity">
    <text evidence="2">Belongs to the EIN3 family.</text>
</comment>
<dbReference type="GO" id="GO:0005634">
    <property type="term" value="C:nucleus"/>
    <property type="evidence" value="ECO:0007669"/>
    <property type="project" value="UniProtKB-SubCell"/>
</dbReference>
<evidence type="ECO:0000259" key="6">
    <source>
        <dbReference type="Pfam" id="PF04873"/>
    </source>
</evidence>
<accession>A0A8X7S630</accession>
<dbReference type="InterPro" id="IPR006957">
    <property type="entry name" value="EIN3"/>
</dbReference>
<gene>
    <name evidence="7" type="ORF">Bca52824_036490</name>
</gene>
<evidence type="ECO:0000256" key="3">
    <source>
        <dbReference type="ARBA" id="ARBA00022745"/>
    </source>
</evidence>
<protein>
    <recommendedName>
        <fullName evidence="6">Ethylene insensitive 3-like DNA-binding domain-containing protein</fullName>
    </recommendedName>
</protein>
<evidence type="ECO:0000256" key="5">
    <source>
        <dbReference type="SAM" id="MobiDB-lite"/>
    </source>
</evidence>
<dbReference type="PANTHER" id="PTHR33305">
    <property type="entry name" value="ETHYLENE INSENSITIVE 3-LIKE 2 PROTEIN"/>
    <property type="match status" value="1"/>
</dbReference>
<evidence type="ECO:0000256" key="4">
    <source>
        <dbReference type="ARBA" id="ARBA00023242"/>
    </source>
</evidence>
<dbReference type="Gene3D" id="1.10.3180.10">
    <property type="entry name" value="DNA-binding domain of EIN3-like"/>
    <property type="match status" value="1"/>
</dbReference>
<dbReference type="InterPro" id="IPR023278">
    <property type="entry name" value="Ethylene_insens-like_DNA-bd"/>
</dbReference>
<proteinExistence type="inferred from homology"/>
<comment type="caution">
    <text evidence="7">The sequence shown here is derived from an EMBL/GenBank/DDBJ whole genome shotgun (WGS) entry which is preliminary data.</text>
</comment>